<name>A0A397IEK6_9GLOM</name>
<gene>
    <name evidence="1" type="ORF">Glove_232g57</name>
</gene>
<comment type="caution">
    <text evidence="1">The sequence shown here is derived from an EMBL/GenBank/DDBJ whole genome shotgun (WGS) entry which is preliminary data.</text>
</comment>
<evidence type="ECO:0000313" key="2">
    <source>
        <dbReference type="Proteomes" id="UP000266861"/>
    </source>
</evidence>
<evidence type="ECO:0000313" key="1">
    <source>
        <dbReference type="EMBL" id="RHZ73247.1"/>
    </source>
</evidence>
<protein>
    <submittedName>
        <fullName evidence="1">Uncharacterized protein</fullName>
    </submittedName>
</protein>
<dbReference type="OrthoDB" id="2407615at2759"/>
<accession>A0A397IEK6</accession>
<keyword evidence="2" id="KW-1185">Reference proteome</keyword>
<dbReference type="Proteomes" id="UP000266861">
    <property type="component" value="Unassembled WGS sequence"/>
</dbReference>
<dbReference type="AlphaFoldDB" id="A0A397IEK6"/>
<reference evidence="1 2" key="1">
    <citation type="submission" date="2018-08" db="EMBL/GenBank/DDBJ databases">
        <title>Genome and evolution of the arbuscular mycorrhizal fungus Diversispora epigaea (formerly Glomus versiforme) and its bacterial endosymbionts.</title>
        <authorList>
            <person name="Sun X."/>
            <person name="Fei Z."/>
            <person name="Harrison M."/>
        </authorList>
    </citation>
    <scope>NUCLEOTIDE SEQUENCE [LARGE SCALE GENOMIC DNA]</scope>
    <source>
        <strain evidence="1 2">IT104</strain>
    </source>
</reference>
<organism evidence="1 2">
    <name type="scientific">Diversispora epigaea</name>
    <dbReference type="NCBI Taxonomy" id="1348612"/>
    <lineage>
        <taxon>Eukaryota</taxon>
        <taxon>Fungi</taxon>
        <taxon>Fungi incertae sedis</taxon>
        <taxon>Mucoromycota</taxon>
        <taxon>Glomeromycotina</taxon>
        <taxon>Glomeromycetes</taxon>
        <taxon>Diversisporales</taxon>
        <taxon>Diversisporaceae</taxon>
        <taxon>Diversispora</taxon>
    </lineage>
</organism>
<sequence length="150" mass="17510">MQKLKSPIHNMIEKYCVISCSGYKNQYQGLDAILEEINKALKLLVPPVPSQHYWEIAARNYNESKSQRFCIQLRKSDFLNSIQKENTFKSLGNIILSEELKNFISIAQEKRKIYIKQKLLQLTTNETWEVIPISAKETVSQKNENNMTKE</sequence>
<dbReference type="EMBL" id="PQFF01000215">
    <property type="protein sequence ID" value="RHZ73247.1"/>
    <property type="molecule type" value="Genomic_DNA"/>
</dbReference>
<proteinExistence type="predicted"/>